<gene>
    <name evidence="1" type="ORF">PaelaDRAFT_2255</name>
</gene>
<sequence>MDDCPLQANVIEKNIPNMKKRACSLRPEGKRKIMRVYTVGLHMKITVVQFGKFSVSRVLCSSWSSRELPCHYKRQSSI</sequence>
<organism evidence="1 2">
    <name type="scientific">Paenibacillus lactis 154</name>
    <dbReference type="NCBI Taxonomy" id="743719"/>
    <lineage>
        <taxon>Bacteria</taxon>
        <taxon>Bacillati</taxon>
        <taxon>Bacillota</taxon>
        <taxon>Bacilli</taxon>
        <taxon>Bacillales</taxon>
        <taxon>Paenibacillaceae</taxon>
        <taxon>Paenibacillus</taxon>
    </lineage>
</organism>
<dbReference type="Proteomes" id="UP000003891">
    <property type="component" value="Unassembled WGS sequence"/>
</dbReference>
<evidence type="ECO:0000313" key="2">
    <source>
        <dbReference type="Proteomes" id="UP000003891"/>
    </source>
</evidence>
<dbReference type="EMBL" id="AGIP01000004">
    <property type="protein sequence ID" value="EHB65113.1"/>
    <property type="molecule type" value="Genomic_DNA"/>
</dbReference>
<dbReference type="AlphaFoldDB" id="G4HE44"/>
<accession>G4HE44</accession>
<protein>
    <submittedName>
        <fullName evidence="1">Uncharacterized protein</fullName>
    </submittedName>
</protein>
<evidence type="ECO:0000313" key="1">
    <source>
        <dbReference type="EMBL" id="EHB65113.1"/>
    </source>
</evidence>
<name>G4HE44_9BACL</name>
<proteinExistence type="predicted"/>
<reference evidence="1 2" key="1">
    <citation type="submission" date="2011-09" db="EMBL/GenBank/DDBJ databases">
        <title>The draft genome of Paenibacillus lactis 154.</title>
        <authorList>
            <consortium name="US DOE Joint Genome Institute (JGI-PGF)"/>
            <person name="Lucas S."/>
            <person name="Han J."/>
            <person name="Lapidus A."/>
            <person name="Cheng J.-F."/>
            <person name="Goodwin L."/>
            <person name="Pitluck S."/>
            <person name="Peters L."/>
            <person name="Land M.L."/>
            <person name="Hauser L."/>
            <person name="Siebers A."/>
            <person name="Thelen M."/>
            <person name="Hugenholtz P."/>
            <person name="Allgaier M."/>
            <person name="Woyke T.J."/>
        </authorList>
    </citation>
    <scope>NUCLEOTIDE SEQUENCE [LARGE SCALE GENOMIC DNA]</scope>
    <source>
        <strain evidence="1 2">154</strain>
    </source>
</reference>